<dbReference type="Pfam" id="PF00089">
    <property type="entry name" value="Trypsin"/>
    <property type="match status" value="1"/>
</dbReference>
<gene>
    <name evidence="4" type="ORF">ACFQ1S_44400</name>
</gene>
<dbReference type="InterPro" id="IPR009003">
    <property type="entry name" value="Peptidase_S1_PA"/>
</dbReference>
<dbReference type="InterPro" id="IPR001254">
    <property type="entry name" value="Trypsin_dom"/>
</dbReference>
<feature type="region of interest" description="Disordered" evidence="2">
    <location>
        <begin position="1"/>
        <end position="20"/>
    </location>
</feature>
<keyword evidence="5" id="KW-1185">Reference proteome</keyword>
<evidence type="ECO:0000313" key="4">
    <source>
        <dbReference type="EMBL" id="MFD1052123.1"/>
    </source>
</evidence>
<feature type="domain" description="Peptidase S1" evidence="3">
    <location>
        <begin position="21"/>
        <end position="186"/>
    </location>
</feature>
<dbReference type="PROSITE" id="PS50240">
    <property type="entry name" value="TRYPSIN_DOM"/>
    <property type="match status" value="1"/>
</dbReference>
<dbReference type="GO" id="GO:0016787">
    <property type="term" value="F:hydrolase activity"/>
    <property type="evidence" value="ECO:0007669"/>
    <property type="project" value="UniProtKB-KW"/>
</dbReference>
<dbReference type="SUPFAM" id="SSF50494">
    <property type="entry name" value="Trypsin-like serine proteases"/>
    <property type="match status" value="1"/>
</dbReference>
<feature type="non-terminal residue" evidence="4">
    <location>
        <position position="1"/>
    </location>
</feature>
<evidence type="ECO:0000259" key="3">
    <source>
        <dbReference type="PROSITE" id="PS50240"/>
    </source>
</evidence>
<dbReference type="PANTHER" id="PTHR24276">
    <property type="entry name" value="POLYSERASE-RELATED"/>
    <property type="match status" value="1"/>
</dbReference>
<accession>A0ABW3MPR7</accession>
<keyword evidence="4" id="KW-0378">Hydrolase</keyword>
<keyword evidence="1" id="KW-1015">Disulfide bond</keyword>
<dbReference type="PANTHER" id="PTHR24276:SF94">
    <property type="entry name" value="AT20289P-RELATED"/>
    <property type="match status" value="1"/>
</dbReference>
<dbReference type="SMART" id="SM00020">
    <property type="entry name" value="Tryp_SPc"/>
    <property type="match status" value="1"/>
</dbReference>
<protein>
    <submittedName>
        <fullName evidence="4">Trypsin-like serine protease</fullName>
        <ecNumber evidence="4">3.4.21.-</ecNumber>
    </submittedName>
</protein>
<evidence type="ECO:0000256" key="2">
    <source>
        <dbReference type="SAM" id="MobiDB-lite"/>
    </source>
</evidence>
<organism evidence="4 5">
    <name type="scientific">Kibdelosporangium lantanae</name>
    <dbReference type="NCBI Taxonomy" id="1497396"/>
    <lineage>
        <taxon>Bacteria</taxon>
        <taxon>Bacillati</taxon>
        <taxon>Actinomycetota</taxon>
        <taxon>Actinomycetes</taxon>
        <taxon>Pseudonocardiales</taxon>
        <taxon>Pseudonocardiaceae</taxon>
        <taxon>Kibdelosporangium</taxon>
    </lineage>
</organism>
<dbReference type="Gene3D" id="2.40.10.10">
    <property type="entry name" value="Trypsin-like serine proteases"/>
    <property type="match status" value="1"/>
</dbReference>
<evidence type="ECO:0000256" key="1">
    <source>
        <dbReference type="ARBA" id="ARBA00023157"/>
    </source>
</evidence>
<evidence type="ECO:0000313" key="5">
    <source>
        <dbReference type="Proteomes" id="UP001597045"/>
    </source>
</evidence>
<proteinExistence type="predicted"/>
<dbReference type="Proteomes" id="UP001597045">
    <property type="component" value="Unassembled WGS sequence"/>
</dbReference>
<dbReference type="InterPro" id="IPR043504">
    <property type="entry name" value="Peptidase_S1_PA_chymotrypsin"/>
</dbReference>
<feature type="non-terminal residue" evidence="4">
    <location>
        <position position="186"/>
    </location>
</feature>
<name>A0ABW3MPR7_9PSEU</name>
<comment type="caution">
    <text evidence="4">The sequence shown here is derived from an EMBL/GenBank/DDBJ whole genome shotgun (WGS) entry which is preliminary data.</text>
</comment>
<sequence>APEAPSQGDDAAGAGGVHTDIIGGHAASEQYPWIVSLQMDWKGDGNWHTCTGTLVFRDRVELNAHCITEEGTRTVPDRGWHVRVGSNNRLDGGETATVVRLVFHEQWNWAEGAPKKKVADLAELTLDHKLNLQPIEIAERPAQVRQKVRLLGWGVDTPDGSGPLPLNLQELDTWLDPPSACADAFI</sequence>
<dbReference type="EC" id="3.4.21.-" evidence="4"/>
<dbReference type="EMBL" id="JBHTIS010004149">
    <property type="protein sequence ID" value="MFD1052123.1"/>
    <property type="molecule type" value="Genomic_DNA"/>
</dbReference>
<dbReference type="InterPro" id="IPR050430">
    <property type="entry name" value="Peptidase_S1"/>
</dbReference>
<reference evidence="5" key="1">
    <citation type="journal article" date="2019" name="Int. J. Syst. Evol. Microbiol.">
        <title>The Global Catalogue of Microorganisms (GCM) 10K type strain sequencing project: providing services to taxonomists for standard genome sequencing and annotation.</title>
        <authorList>
            <consortium name="The Broad Institute Genomics Platform"/>
            <consortium name="The Broad Institute Genome Sequencing Center for Infectious Disease"/>
            <person name="Wu L."/>
            <person name="Ma J."/>
        </authorList>
    </citation>
    <scope>NUCLEOTIDE SEQUENCE [LARGE SCALE GENOMIC DNA]</scope>
    <source>
        <strain evidence="5">JCM 31486</strain>
    </source>
</reference>